<feature type="domain" description="MPN" evidence="6">
    <location>
        <begin position="9"/>
        <end position="137"/>
    </location>
</feature>
<dbReference type="Gene3D" id="3.40.140.10">
    <property type="entry name" value="Cytidine Deaminase, domain 2"/>
    <property type="match status" value="1"/>
</dbReference>
<evidence type="ECO:0000256" key="5">
    <source>
        <dbReference type="ARBA" id="ARBA00023049"/>
    </source>
</evidence>
<keyword evidence="3" id="KW-0378">Hydrolase</keyword>
<protein>
    <recommendedName>
        <fullName evidence="6">MPN domain-containing protein</fullName>
    </recommendedName>
</protein>
<comment type="caution">
    <text evidence="7">The sequence shown here is derived from an EMBL/GenBank/DDBJ whole genome shotgun (WGS) entry which is preliminary data.</text>
</comment>
<dbReference type="AlphaFoldDB" id="A0A7C4Y677"/>
<evidence type="ECO:0000256" key="3">
    <source>
        <dbReference type="ARBA" id="ARBA00022801"/>
    </source>
</evidence>
<gene>
    <name evidence="7" type="ORF">ENV67_08415</name>
</gene>
<dbReference type="PANTHER" id="PTHR30471:SF3">
    <property type="entry name" value="UPF0758 PROTEIN YEES-RELATED"/>
    <property type="match status" value="1"/>
</dbReference>
<dbReference type="CDD" id="cd08071">
    <property type="entry name" value="MPN_DUF2466"/>
    <property type="match status" value="1"/>
</dbReference>
<evidence type="ECO:0000256" key="2">
    <source>
        <dbReference type="ARBA" id="ARBA00022723"/>
    </source>
</evidence>
<keyword evidence="5" id="KW-0482">Metalloprotease</keyword>
<evidence type="ECO:0000256" key="4">
    <source>
        <dbReference type="ARBA" id="ARBA00022833"/>
    </source>
</evidence>
<dbReference type="InterPro" id="IPR020891">
    <property type="entry name" value="UPF0758_CS"/>
</dbReference>
<evidence type="ECO:0000313" key="7">
    <source>
        <dbReference type="EMBL" id="HGW92541.1"/>
    </source>
</evidence>
<evidence type="ECO:0000256" key="1">
    <source>
        <dbReference type="ARBA" id="ARBA00022670"/>
    </source>
</evidence>
<evidence type="ECO:0000259" key="6">
    <source>
        <dbReference type="PROSITE" id="PS50249"/>
    </source>
</evidence>
<keyword evidence="4" id="KW-0862">Zinc</keyword>
<keyword evidence="2" id="KW-0479">Metal-binding</keyword>
<reference evidence="7" key="1">
    <citation type="journal article" date="2020" name="mSystems">
        <title>Genome- and Community-Level Interaction Insights into Carbon Utilization and Element Cycling Functions of Hydrothermarchaeota in Hydrothermal Sediment.</title>
        <authorList>
            <person name="Zhou Z."/>
            <person name="Liu Y."/>
            <person name="Xu W."/>
            <person name="Pan J."/>
            <person name="Luo Z.H."/>
            <person name="Li M."/>
        </authorList>
    </citation>
    <scope>NUCLEOTIDE SEQUENCE [LARGE SCALE GENOMIC DNA]</scope>
    <source>
        <strain evidence="7">SpSt-780</strain>
    </source>
</reference>
<organism evidence="7">
    <name type="scientific">candidate division WOR-3 bacterium</name>
    <dbReference type="NCBI Taxonomy" id="2052148"/>
    <lineage>
        <taxon>Bacteria</taxon>
        <taxon>Bacteria division WOR-3</taxon>
    </lineage>
</organism>
<keyword evidence="1" id="KW-0645">Protease</keyword>
<accession>A0A7C4Y677</accession>
<dbReference type="GO" id="GO:0006508">
    <property type="term" value="P:proteolysis"/>
    <property type="evidence" value="ECO:0007669"/>
    <property type="project" value="UniProtKB-KW"/>
</dbReference>
<dbReference type="EMBL" id="DTHG01000102">
    <property type="protein sequence ID" value="HGW92541.1"/>
    <property type="molecule type" value="Genomic_DNA"/>
</dbReference>
<dbReference type="GO" id="GO:0008237">
    <property type="term" value="F:metallopeptidase activity"/>
    <property type="evidence" value="ECO:0007669"/>
    <property type="project" value="UniProtKB-KW"/>
</dbReference>
<sequence length="153" mass="17461">MIISKKKVLIQSPDDILKFFSTFLKKKHKDDLCREHLWVIGLNTKLVSVFVDLITIGTANNVFASPKDVFRTAVKYGVPGIVVIHNHPSGDVKPGRKDFKFTEQLVICGRILEIEVIDSIVIGFPNFYYSFRAKHPSLWGKKKNRKNKKNFSG</sequence>
<dbReference type="InterPro" id="IPR001405">
    <property type="entry name" value="UPF0758"/>
</dbReference>
<dbReference type="GO" id="GO:0046872">
    <property type="term" value="F:metal ion binding"/>
    <property type="evidence" value="ECO:0007669"/>
    <property type="project" value="UniProtKB-KW"/>
</dbReference>
<dbReference type="InterPro" id="IPR037518">
    <property type="entry name" value="MPN"/>
</dbReference>
<dbReference type="InterPro" id="IPR025657">
    <property type="entry name" value="RadC_JAB"/>
</dbReference>
<proteinExistence type="predicted"/>
<dbReference type="Pfam" id="PF04002">
    <property type="entry name" value="RadC"/>
    <property type="match status" value="1"/>
</dbReference>
<dbReference type="PROSITE" id="PS01302">
    <property type="entry name" value="UPF0758"/>
    <property type="match status" value="1"/>
</dbReference>
<dbReference type="PANTHER" id="PTHR30471">
    <property type="entry name" value="DNA REPAIR PROTEIN RADC"/>
    <property type="match status" value="1"/>
</dbReference>
<dbReference type="PROSITE" id="PS50249">
    <property type="entry name" value="MPN"/>
    <property type="match status" value="1"/>
</dbReference>
<name>A0A7C4Y677_UNCW3</name>